<evidence type="ECO:0000313" key="3">
    <source>
        <dbReference type="Proteomes" id="UP000317318"/>
    </source>
</evidence>
<evidence type="ECO:0000313" key="2">
    <source>
        <dbReference type="EMBL" id="QDT37375.1"/>
    </source>
</evidence>
<feature type="coiled-coil region" evidence="1">
    <location>
        <begin position="118"/>
        <end position="170"/>
    </location>
</feature>
<accession>A0A517R0F1</accession>
<reference evidence="2 3" key="1">
    <citation type="submission" date="2019-02" db="EMBL/GenBank/DDBJ databases">
        <title>Deep-cultivation of Planctomycetes and their phenomic and genomic characterization uncovers novel biology.</title>
        <authorList>
            <person name="Wiegand S."/>
            <person name="Jogler M."/>
            <person name="Boedeker C."/>
            <person name="Pinto D."/>
            <person name="Vollmers J."/>
            <person name="Rivas-Marin E."/>
            <person name="Kohn T."/>
            <person name="Peeters S.H."/>
            <person name="Heuer A."/>
            <person name="Rast P."/>
            <person name="Oberbeckmann S."/>
            <person name="Bunk B."/>
            <person name="Jeske O."/>
            <person name="Meyerdierks A."/>
            <person name="Storesund J.E."/>
            <person name="Kallscheuer N."/>
            <person name="Luecker S."/>
            <person name="Lage O.M."/>
            <person name="Pohl T."/>
            <person name="Merkel B.J."/>
            <person name="Hornburger P."/>
            <person name="Mueller R.-W."/>
            <person name="Bruemmer F."/>
            <person name="Labrenz M."/>
            <person name="Spormann A.M."/>
            <person name="Op den Camp H."/>
            <person name="Overmann J."/>
            <person name="Amann R."/>
            <person name="Jetten M.S.M."/>
            <person name="Mascher T."/>
            <person name="Medema M.H."/>
            <person name="Devos D.P."/>
            <person name="Kaster A.-K."/>
            <person name="Ovreas L."/>
            <person name="Rohde M."/>
            <person name="Galperin M.Y."/>
            <person name="Jogler C."/>
        </authorList>
    </citation>
    <scope>NUCLEOTIDE SEQUENCE [LARGE SCALE GENOMIC DNA]</scope>
    <source>
        <strain evidence="2 3">Pan189</strain>
    </source>
</reference>
<dbReference type="RefSeq" id="WP_145363492.1">
    <property type="nucleotide sequence ID" value="NZ_CP036268.1"/>
</dbReference>
<keyword evidence="1" id="KW-0175">Coiled coil</keyword>
<keyword evidence="3" id="KW-1185">Reference proteome</keyword>
<evidence type="ECO:0000256" key="1">
    <source>
        <dbReference type="SAM" id="Coils"/>
    </source>
</evidence>
<protein>
    <submittedName>
        <fullName evidence="2">Zinc ribbon domain protein</fullName>
    </submittedName>
</protein>
<dbReference type="KEGG" id="svp:Pan189_17490"/>
<name>A0A517R0F1_9PLAN</name>
<dbReference type="Gene3D" id="1.10.287.1490">
    <property type="match status" value="1"/>
</dbReference>
<dbReference type="AlphaFoldDB" id="A0A517R0F1"/>
<organism evidence="2 3">
    <name type="scientific">Stratiformator vulcanicus</name>
    <dbReference type="NCBI Taxonomy" id="2527980"/>
    <lineage>
        <taxon>Bacteria</taxon>
        <taxon>Pseudomonadati</taxon>
        <taxon>Planctomycetota</taxon>
        <taxon>Planctomycetia</taxon>
        <taxon>Planctomycetales</taxon>
        <taxon>Planctomycetaceae</taxon>
        <taxon>Stratiformator</taxon>
    </lineage>
</organism>
<proteinExistence type="predicted"/>
<sequence length="234" mass="26296">MSETGSALRRLHQILTAMHRIRSEIDRGPRLVRVKKKLATEKAAQIDELKGKLTDARKFADQKQLQLRSNEDKILALKGKLNEASSNREFDAVKSQMEADQMANSVLEDEILETLERVDLLGESISRVEGEKQEAEEEVKKFEAEVKAKQGDLESELAQLALELTEAEKIIPDKLRVDYRRLIETHGATSLAPVENKACTTCSTMVSPQIAIDLNVGKFVFCRSCGRLLYNPES</sequence>
<dbReference type="OrthoDB" id="260976at2"/>
<gene>
    <name evidence="2" type="ORF">Pan189_17490</name>
</gene>
<dbReference type="Proteomes" id="UP000317318">
    <property type="component" value="Chromosome"/>
</dbReference>
<dbReference type="EMBL" id="CP036268">
    <property type="protein sequence ID" value="QDT37375.1"/>
    <property type="molecule type" value="Genomic_DNA"/>
</dbReference>